<dbReference type="Pfam" id="PF02355">
    <property type="entry name" value="SecD_SecF_C"/>
    <property type="match status" value="1"/>
</dbReference>
<dbReference type="Pfam" id="PF21760">
    <property type="entry name" value="SecD_1st"/>
    <property type="match status" value="1"/>
</dbReference>
<protein>
    <recommendedName>
        <fullName evidence="9">Protein translocase subunit SecD</fullName>
    </recommendedName>
</protein>
<dbReference type="GO" id="GO:0006605">
    <property type="term" value="P:protein targeting"/>
    <property type="evidence" value="ECO:0007669"/>
    <property type="project" value="UniProtKB-UniRule"/>
</dbReference>
<feature type="transmembrane region" description="Helical" evidence="9">
    <location>
        <begin position="336"/>
        <end position="356"/>
    </location>
</feature>
<keyword evidence="6 9" id="KW-1133">Transmembrane helix</keyword>
<keyword evidence="8 9" id="KW-0472">Membrane</keyword>
<dbReference type="GO" id="GO:0005886">
    <property type="term" value="C:plasma membrane"/>
    <property type="evidence" value="ECO:0007669"/>
    <property type="project" value="UniProtKB-SubCell"/>
</dbReference>
<keyword evidence="4 9" id="KW-0812">Transmembrane</keyword>
<evidence type="ECO:0000256" key="10">
    <source>
        <dbReference type="SAM" id="MobiDB-lite"/>
    </source>
</evidence>
<dbReference type="Proteomes" id="UP000198822">
    <property type="component" value="Chromosome I"/>
</dbReference>
<dbReference type="Pfam" id="PF22599">
    <property type="entry name" value="SecDF_P1_head"/>
    <property type="match status" value="1"/>
</dbReference>
<name>A0A1G7ZS53_9MICO</name>
<feature type="compositionally biased region" description="Basic and acidic residues" evidence="10">
    <location>
        <begin position="538"/>
        <end position="558"/>
    </location>
</feature>
<dbReference type="STRING" id="399736.SAMN04489720_0087"/>
<evidence type="ECO:0000256" key="1">
    <source>
        <dbReference type="ARBA" id="ARBA00004651"/>
    </source>
</evidence>
<dbReference type="GO" id="GO:0015450">
    <property type="term" value="F:protein-transporting ATPase activity"/>
    <property type="evidence" value="ECO:0007669"/>
    <property type="project" value="InterPro"/>
</dbReference>
<dbReference type="Gene3D" id="3.30.1360.200">
    <property type="match status" value="1"/>
</dbReference>
<evidence type="ECO:0000313" key="14">
    <source>
        <dbReference type="EMBL" id="SDH11525.1"/>
    </source>
</evidence>
<proteinExistence type="inferred from homology"/>
<dbReference type="InterPro" id="IPR048631">
    <property type="entry name" value="SecD_1st"/>
</dbReference>
<reference evidence="15" key="1">
    <citation type="submission" date="2016-10" db="EMBL/GenBank/DDBJ databases">
        <authorList>
            <person name="Varghese N."/>
            <person name="Submissions S."/>
        </authorList>
    </citation>
    <scope>NUCLEOTIDE SEQUENCE [LARGE SCALE GENOMIC DNA]</scope>
    <source>
        <strain evidence="15">DSM 22002</strain>
    </source>
</reference>
<dbReference type="InterPro" id="IPR055344">
    <property type="entry name" value="SecD_SecF_C_bact"/>
</dbReference>
<evidence type="ECO:0000256" key="5">
    <source>
        <dbReference type="ARBA" id="ARBA00022927"/>
    </source>
</evidence>
<dbReference type="InterPro" id="IPR054384">
    <property type="entry name" value="SecDF_P1_head"/>
</dbReference>
<feature type="region of interest" description="Disordered" evidence="10">
    <location>
        <begin position="527"/>
        <end position="558"/>
    </location>
</feature>
<evidence type="ECO:0000256" key="8">
    <source>
        <dbReference type="ARBA" id="ARBA00023136"/>
    </source>
</evidence>
<dbReference type="InterPro" id="IPR005791">
    <property type="entry name" value="SecD"/>
</dbReference>
<dbReference type="InterPro" id="IPR022813">
    <property type="entry name" value="SecD/SecF_arch_bac"/>
</dbReference>
<feature type="domain" description="Protein translocase subunit SecDF P1" evidence="12">
    <location>
        <begin position="68"/>
        <end position="124"/>
    </location>
</feature>
<dbReference type="RefSeq" id="WP_092501491.1">
    <property type="nucleotide sequence ID" value="NZ_LT629695.1"/>
</dbReference>
<dbReference type="NCBIfam" id="TIGR01129">
    <property type="entry name" value="secD"/>
    <property type="match status" value="1"/>
</dbReference>
<sequence>MAKARARWGRALIWLVAIGAVFAGLNWASVATQGGSWTPRLALDLEGGTQVILEPQLQEGEQVTEEQLNQAVEIIRQRVDASGVSEAEITTQGGQNIVVAIPGEVDDATMDRLQSSARMEFRPVLTVAAALTPDEIATNQAAQEATPPVDDPAAATPADASDLAWITPTLQAAYDTFDCAALQDPERGEQPTDEPLITCSEDGTARYLLGPVEVEGSDISDASFGQATTSTGAPTGEWEVRLQFDSQGTEAFDEVTSRITSLESPRNQFGVVLDGAVVIAPASNAVITNGEASITGGFTQAAASSLADQLKFGSLPIGFEVQSEETIAATLGESQLQAGIIAGLIGLLLVIGYSIFQYRALASVTIASLFIAAGLSYLVITWLSSAEGYRLSLAGVTGLIISIGLIADSFIVYFERVRDELRDGRALTSAVEAGWRRAWRTILASKALNLLAAVVLYLVAVGNVRGFAFTIGITAIIDLIVVALFTHPMLQLVARTRFFSSGHPMSGLDPKALGAVYRGRAQFRDPVAAGKGATSSREAQRRQSIAERKASASAEQER</sequence>
<comment type="function">
    <text evidence="9">Part of the Sec protein translocase complex. Interacts with the SecYEG preprotein conducting channel. SecDF uses the proton motive force (PMF) to complete protein translocation after the ATP-dependent function of SecA.</text>
</comment>
<comment type="caution">
    <text evidence="9">Lacks conserved residue(s) required for the propagation of feature annotation.</text>
</comment>
<comment type="similarity">
    <text evidence="9">Belongs to the SecD/SecF family. SecD subfamily.</text>
</comment>
<feature type="domain" description="SecDF P1 head subdomain" evidence="13">
    <location>
        <begin position="203"/>
        <end position="317"/>
    </location>
</feature>
<dbReference type="GO" id="GO:0043952">
    <property type="term" value="P:protein transport by the Sec complex"/>
    <property type="evidence" value="ECO:0007669"/>
    <property type="project" value="UniProtKB-UniRule"/>
</dbReference>
<dbReference type="InterPro" id="IPR048634">
    <property type="entry name" value="SecD_SecF_C"/>
</dbReference>
<evidence type="ECO:0000259" key="11">
    <source>
        <dbReference type="Pfam" id="PF02355"/>
    </source>
</evidence>
<accession>A0A1G7ZS53</accession>
<dbReference type="OrthoDB" id="5240379at2"/>
<evidence type="ECO:0000259" key="12">
    <source>
        <dbReference type="Pfam" id="PF21760"/>
    </source>
</evidence>
<feature type="transmembrane region" description="Helical" evidence="9">
    <location>
        <begin position="389"/>
        <end position="414"/>
    </location>
</feature>
<evidence type="ECO:0000259" key="13">
    <source>
        <dbReference type="Pfam" id="PF22599"/>
    </source>
</evidence>
<keyword evidence="3 9" id="KW-1003">Cell membrane</keyword>
<dbReference type="SUPFAM" id="SSF82866">
    <property type="entry name" value="Multidrug efflux transporter AcrB transmembrane domain"/>
    <property type="match status" value="1"/>
</dbReference>
<evidence type="ECO:0000313" key="15">
    <source>
        <dbReference type="Proteomes" id="UP000198822"/>
    </source>
</evidence>
<dbReference type="PANTHER" id="PTHR30081:SF1">
    <property type="entry name" value="PROTEIN TRANSLOCASE SUBUNIT SECD"/>
    <property type="match status" value="1"/>
</dbReference>
<evidence type="ECO:0000256" key="9">
    <source>
        <dbReference type="HAMAP-Rule" id="MF_01463"/>
    </source>
</evidence>
<feature type="transmembrane region" description="Helical" evidence="9">
    <location>
        <begin position="443"/>
        <end position="460"/>
    </location>
</feature>
<keyword evidence="7 9" id="KW-0811">Translocation</keyword>
<dbReference type="PANTHER" id="PTHR30081">
    <property type="entry name" value="PROTEIN-EXPORT MEMBRANE PROTEIN SEC"/>
    <property type="match status" value="1"/>
</dbReference>
<evidence type="ECO:0000256" key="7">
    <source>
        <dbReference type="ARBA" id="ARBA00023010"/>
    </source>
</evidence>
<keyword evidence="5 9" id="KW-0653">Protein transport</keyword>
<dbReference type="Gene3D" id="3.30.70.3220">
    <property type="match status" value="1"/>
</dbReference>
<keyword evidence="15" id="KW-1185">Reference proteome</keyword>
<dbReference type="NCBIfam" id="TIGR00916">
    <property type="entry name" value="2A0604s01"/>
    <property type="match status" value="1"/>
</dbReference>
<feature type="transmembrane region" description="Helical" evidence="9">
    <location>
        <begin position="466"/>
        <end position="485"/>
    </location>
</feature>
<feature type="domain" description="Protein export membrane protein SecD/SecF C-terminal" evidence="11">
    <location>
        <begin position="319"/>
        <end position="491"/>
    </location>
</feature>
<gene>
    <name evidence="9" type="primary">secD</name>
    <name evidence="14" type="ORF">SAMN04489720_0087</name>
</gene>
<keyword evidence="2 9" id="KW-0813">Transport</keyword>
<organism evidence="14 15">
    <name type="scientific">Agrococcus jejuensis</name>
    <dbReference type="NCBI Taxonomy" id="399736"/>
    <lineage>
        <taxon>Bacteria</taxon>
        <taxon>Bacillati</taxon>
        <taxon>Actinomycetota</taxon>
        <taxon>Actinomycetes</taxon>
        <taxon>Micrococcales</taxon>
        <taxon>Microbacteriaceae</taxon>
        <taxon>Agrococcus</taxon>
    </lineage>
</organism>
<feature type="transmembrane region" description="Helical" evidence="9">
    <location>
        <begin position="363"/>
        <end position="383"/>
    </location>
</feature>
<comment type="subcellular location">
    <subcellularLocation>
        <location evidence="1 9">Cell membrane</location>
        <topology evidence="1 9">Multi-pass membrane protein</topology>
    </subcellularLocation>
</comment>
<evidence type="ECO:0000256" key="3">
    <source>
        <dbReference type="ARBA" id="ARBA00022475"/>
    </source>
</evidence>
<evidence type="ECO:0000256" key="4">
    <source>
        <dbReference type="ARBA" id="ARBA00022692"/>
    </source>
</evidence>
<comment type="subunit">
    <text evidence="9">Forms a complex with SecF. Part of the essential Sec protein translocation apparatus which comprises SecA, SecYEG and auxiliary proteins SecDF. Other proteins may also be involved.</text>
</comment>
<evidence type="ECO:0000256" key="2">
    <source>
        <dbReference type="ARBA" id="ARBA00022448"/>
    </source>
</evidence>
<dbReference type="GO" id="GO:0065002">
    <property type="term" value="P:intracellular protein transmembrane transport"/>
    <property type="evidence" value="ECO:0007669"/>
    <property type="project" value="UniProtKB-UniRule"/>
</dbReference>
<dbReference type="HAMAP" id="MF_01463_B">
    <property type="entry name" value="SecD_B"/>
    <property type="match status" value="1"/>
</dbReference>
<dbReference type="EMBL" id="LT629695">
    <property type="protein sequence ID" value="SDH11525.1"/>
    <property type="molecule type" value="Genomic_DNA"/>
</dbReference>
<evidence type="ECO:0000256" key="6">
    <source>
        <dbReference type="ARBA" id="ARBA00022989"/>
    </source>
</evidence>
<dbReference type="AlphaFoldDB" id="A0A1G7ZS53"/>